<feature type="compositionally biased region" description="Polar residues" evidence="1">
    <location>
        <begin position="52"/>
        <end position="61"/>
    </location>
</feature>
<feature type="region of interest" description="Disordered" evidence="1">
    <location>
        <begin position="40"/>
        <end position="61"/>
    </location>
</feature>
<proteinExistence type="predicted"/>
<dbReference type="EMBL" id="FTOP01000004">
    <property type="protein sequence ID" value="SIS78210.1"/>
    <property type="molecule type" value="Genomic_DNA"/>
</dbReference>
<feature type="region of interest" description="Disordered" evidence="1">
    <location>
        <begin position="416"/>
        <end position="438"/>
    </location>
</feature>
<dbReference type="OrthoDB" id="1409865at2"/>
<keyword evidence="3" id="KW-1185">Reference proteome</keyword>
<dbReference type="AlphaFoldDB" id="A0A1N7LWK7"/>
<dbReference type="InterPro" id="IPR032627">
    <property type="entry name" value="DUF4876"/>
</dbReference>
<dbReference type="SUPFAM" id="SSF49478">
    <property type="entry name" value="Cna protein B-type domain"/>
    <property type="match status" value="1"/>
</dbReference>
<evidence type="ECO:0008006" key="4">
    <source>
        <dbReference type="Google" id="ProtNLM"/>
    </source>
</evidence>
<dbReference type="Pfam" id="PF16215">
    <property type="entry name" value="DUF4876"/>
    <property type="match status" value="1"/>
</dbReference>
<name>A0A1N7LWK7_9BACT</name>
<feature type="compositionally biased region" description="Basic and acidic residues" evidence="1">
    <location>
        <begin position="426"/>
        <end position="438"/>
    </location>
</feature>
<accession>A0A1N7LWK7</accession>
<organism evidence="2 3">
    <name type="scientific">Belliella pelovolcani</name>
    <dbReference type="NCBI Taxonomy" id="529505"/>
    <lineage>
        <taxon>Bacteria</taxon>
        <taxon>Pseudomonadati</taxon>
        <taxon>Bacteroidota</taxon>
        <taxon>Cytophagia</taxon>
        <taxon>Cytophagales</taxon>
        <taxon>Cyclobacteriaceae</taxon>
        <taxon>Belliella</taxon>
    </lineage>
</organism>
<dbReference type="Proteomes" id="UP000186026">
    <property type="component" value="Unassembled WGS sequence"/>
</dbReference>
<sequence>MKNLFSKIMLAGIVAFSLACSERDDSPRVEPTDVTIQVNHSEDFDQEPAQGSKVTLRNTTSQQTFEGETTADGSIIFEAVPSGIYDISATITMDAEAFFNFAGYLPDGEEVVFNANQTAVPINTTASSFTIELLAGRLGNLVIKQVYAAGSDRVDGALFRDQFIEIHNNSTEIQYMDGLYIMGVLGRLANSVQDFTQPDGQWDWSKSVGMNAEGDPNTDYVYSKWLYQFPGSGQQYPVEPGASIILAATAVNHKAPFEGNDGNTITVNNPDLTVDLSNADFEVYLGDDVPTPLASDIDNQSVPNMLNIQWQGTDLILDNRGRESVVIFASDVDVRTFPRYATPNSQNITNNTVLRYQIPKSLIIDGVEGQESPTNQVPKMLPVDIDAGFFYVPGGSFSSEAGFRLTANTFGDRRVMKDSNNSENDIIGKKADPKGFAD</sequence>
<reference evidence="3" key="1">
    <citation type="submission" date="2017-01" db="EMBL/GenBank/DDBJ databases">
        <authorList>
            <person name="Varghese N."/>
            <person name="Submissions S."/>
        </authorList>
    </citation>
    <scope>NUCLEOTIDE SEQUENCE [LARGE SCALE GENOMIC DNA]</scope>
    <source>
        <strain evidence="3">DSM 46698</strain>
    </source>
</reference>
<dbReference type="STRING" id="529505.SAMN05421761_104176"/>
<gene>
    <name evidence="2" type="ORF">SAMN05421761_104176</name>
</gene>
<evidence type="ECO:0000256" key="1">
    <source>
        <dbReference type="SAM" id="MobiDB-lite"/>
    </source>
</evidence>
<protein>
    <recommendedName>
        <fullName evidence="4">DUF4876 domain-containing protein</fullName>
    </recommendedName>
</protein>
<dbReference type="RefSeq" id="WP_076499848.1">
    <property type="nucleotide sequence ID" value="NZ_FTOP01000004.1"/>
</dbReference>
<evidence type="ECO:0000313" key="2">
    <source>
        <dbReference type="EMBL" id="SIS78210.1"/>
    </source>
</evidence>
<evidence type="ECO:0000313" key="3">
    <source>
        <dbReference type="Proteomes" id="UP000186026"/>
    </source>
</evidence>
<dbReference type="PROSITE" id="PS51257">
    <property type="entry name" value="PROKAR_LIPOPROTEIN"/>
    <property type="match status" value="1"/>
</dbReference>